<dbReference type="AlphaFoldDB" id="A0A6P1Q178"/>
<dbReference type="CDD" id="cd00130">
    <property type="entry name" value="PAS"/>
    <property type="match status" value="2"/>
</dbReference>
<evidence type="ECO:0000259" key="14">
    <source>
        <dbReference type="PROSITE" id="PS50883"/>
    </source>
</evidence>
<accession>A0A6P1Q178</accession>
<evidence type="ECO:0000259" key="15">
    <source>
        <dbReference type="PROSITE" id="PS50887"/>
    </source>
</evidence>
<dbReference type="InterPro" id="IPR007895">
    <property type="entry name" value="MASE1"/>
</dbReference>
<keyword evidence="8 11" id="KW-0472">Membrane</keyword>
<feature type="transmembrane region" description="Helical" evidence="11">
    <location>
        <begin position="65"/>
        <end position="85"/>
    </location>
</feature>
<dbReference type="GO" id="GO:0052621">
    <property type="term" value="F:diguanylate cyclase activity"/>
    <property type="evidence" value="ECO:0007669"/>
    <property type="project" value="UniProtKB-EC"/>
</dbReference>
<comment type="pathway">
    <text evidence="3">Purine metabolism; 3',5'-cyclic di-GMP biosynthesis.</text>
</comment>
<dbReference type="PANTHER" id="PTHR44757:SF4">
    <property type="entry name" value="DIGUANYLATE CYCLASE DGCE-RELATED"/>
    <property type="match status" value="1"/>
</dbReference>
<comment type="catalytic activity">
    <reaction evidence="9">
        <text>2 GTP = 3',3'-c-di-GMP + 2 diphosphate</text>
        <dbReference type="Rhea" id="RHEA:24898"/>
        <dbReference type="ChEBI" id="CHEBI:33019"/>
        <dbReference type="ChEBI" id="CHEBI:37565"/>
        <dbReference type="ChEBI" id="CHEBI:58805"/>
        <dbReference type="EC" id="2.7.7.65"/>
    </reaction>
</comment>
<dbReference type="Gene3D" id="3.30.70.270">
    <property type="match status" value="1"/>
</dbReference>
<keyword evidence="16" id="KW-0548">Nucleotidyltransferase</keyword>
<dbReference type="Pfam" id="PF08448">
    <property type="entry name" value="PAS_4"/>
    <property type="match status" value="1"/>
</dbReference>
<dbReference type="PROSITE" id="PS50883">
    <property type="entry name" value="EAL"/>
    <property type="match status" value="1"/>
</dbReference>
<sequence>MTTDTFSPAYNDASIFRPALLLGLLCFFASLFCLALMALDNRISPLWYATAIMTAVVFRQRSTSLVILLTACLLGTLGANALFLGLRWPPLAWSVINLLQSIVGGWLLRRLLRADAPLDSLFSWCKMAVATGILTPLLGGLMALWWQHVSGGVPGLHFFGTWVLSEVIGMLTLGPICLLWQSRYFQRITQQALLEMLLTLAASLLLCCLALRFLPWPFTFVIVILFWVAVRLPRLEAFFIFFANVSLMSLMLAFHLIELHTANPYFMITAPWLPFLLVLIPSHIMTMVMYAFQEEKKHISASEAENQRLMERITLANEAGGIGVWEWDVTRNQMSWDKRMFAIYELDDSDRPTYGFWLNRLHPDDRTLAKEAVRRTLEENQPFILECRIVTRLGIRYIRSQANMLFNADGKATRMLGINQDVTELRQLNDALYQEKERMLITLDAIGEAVISIDEELRVNFMNPVAEQMSGWTQEQAEGKPISTILRITHGAHGVEIENILRCNLPNATTVTELDRDLILHNASGEQFAIHYSMTPLKTLEGKNIGSVLVIQDVSESREILKRLHYSASHDTLTRLPNRASFEHQLKRLLLSAAEKQQHALAFIDLDRFKAVNDSAGHAAGDALLRELAELMSHQLRGSDFLARLGGDEFGLLLPDCPLQDAQQAVQRIVNAINDYRFLWEGKLHRIGASAGLTTINVHNCQSSEVLAQADLACYNAKHNGRGQLSVYETRLQREQQVALSHADIVRLIAQPIRWQAWAVSAPHKPQSANFHLLQARILDAQDHEVDVEAFRASLTDAALRQQLDEALLNSFFNQCAAGVARKALNVVLPLAAESLLDPQQLDRLLDRLDNSPLHGDLLIVSLETSMLLNHAHHLFPVLLRLRQQGCRIMSRHFGRNLDAFDRLPQDAIDFLQMAPDLIANVHCNLMDEMLVSIIHGQAQRLRIATVAGPVDLPVALSTLGSIGVDAVWGGGG</sequence>
<dbReference type="Gene3D" id="3.30.450.20">
    <property type="entry name" value="PAS domain"/>
    <property type="match status" value="2"/>
</dbReference>
<dbReference type="Pfam" id="PF05231">
    <property type="entry name" value="MASE1"/>
    <property type="match status" value="1"/>
</dbReference>
<dbReference type="PANTHER" id="PTHR44757">
    <property type="entry name" value="DIGUANYLATE CYCLASE DGCP"/>
    <property type="match status" value="1"/>
</dbReference>
<comment type="cofactor">
    <cofactor evidence="1">
        <name>Mg(2+)</name>
        <dbReference type="ChEBI" id="CHEBI:18420"/>
    </cofactor>
</comment>
<keyword evidence="16" id="KW-0808">Transferase</keyword>
<protein>
    <recommendedName>
        <fullName evidence="4">diguanylate cyclase</fullName>
        <ecNumber evidence="4">2.7.7.65</ecNumber>
    </recommendedName>
</protein>
<dbReference type="InterPro" id="IPR052155">
    <property type="entry name" value="Biofilm_reg_signaling"/>
</dbReference>
<feature type="domain" description="GGDEF" evidence="15">
    <location>
        <begin position="597"/>
        <end position="730"/>
    </location>
</feature>
<dbReference type="KEGG" id="mint:C7M51_01896"/>
<feature type="transmembrane region" description="Helical" evidence="11">
    <location>
        <begin position="20"/>
        <end position="39"/>
    </location>
</feature>
<feature type="domain" description="PAC" evidence="13">
    <location>
        <begin position="383"/>
        <end position="434"/>
    </location>
</feature>
<dbReference type="InterPro" id="IPR000700">
    <property type="entry name" value="PAS-assoc_C"/>
</dbReference>
<dbReference type="EMBL" id="CP028271">
    <property type="protein sequence ID" value="QHM71605.1"/>
    <property type="molecule type" value="Genomic_DNA"/>
</dbReference>
<dbReference type="InterPro" id="IPR001610">
    <property type="entry name" value="PAC"/>
</dbReference>
<organism evidence="16 17">
    <name type="scientific">Mixta intestinalis</name>
    <dbReference type="NCBI Taxonomy" id="1615494"/>
    <lineage>
        <taxon>Bacteria</taxon>
        <taxon>Pseudomonadati</taxon>
        <taxon>Pseudomonadota</taxon>
        <taxon>Gammaproteobacteria</taxon>
        <taxon>Enterobacterales</taxon>
        <taxon>Erwiniaceae</taxon>
        <taxon>Mixta</taxon>
    </lineage>
</organism>
<dbReference type="GO" id="GO:0005886">
    <property type="term" value="C:plasma membrane"/>
    <property type="evidence" value="ECO:0007669"/>
    <property type="project" value="UniProtKB-SubCell"/>
</dbReference>
<feature type="transmembrane region" description="Helical" evidence="11">
    <location>
        <begin position="238"/>
        <end position="257"/>
    </location>
</feature>
<keyword evidence="6 11" id="KW-0812">Transmembrane</keyword>
<dbReference type="InterPro" id="IPR000160">
    <property type="entry name" value="GGDEF_dom"/>
</dbReference>
<dbReference type="InterPro" id="IPR013655">
    <property type="entry name" value="PAS_fold_3"/>
</dbReference>
<feature type="coiled-coil region" evidence="10">
    <location>
        <begin position="292"/>
        <end position="319"/>
    </location>
</feature>
<dbReference type="RefSeq" id="WP_160621563.1">
    <property type="nucleotide sequence ID" value="NZ_CP028271.1"/>
</dbReference>
<dbReference type="InterPro" id="IPR029787">
    <property type="entry name" value="Nucleotide_cyclase"/>
</dbReference>
<feature type="domain" description="PAS" evidence="12">
    <location>
        <begin position="435"/>
        <end position="508"/>
    </location>
</feature>
<evidence type="ECO:0000256" key="2">
    <source>
        <dbReference type="ARBA" id="ARBA00004651"/>
    </source>
</evidence>
<evidence type="ECO:0000256" key="9">
    <source>
        <dbReference type="ARBA" id="ARBA00034247"/>
    </source>
</evidence>
<dbReference type="PROSITE" id="PS50887">
    <property type="entry name" value="GGDEF"/>
    <property type="match status" value="1"/>
</dbReference>
<dbReference type="Pfam" id="PF08447">
    <property type="entry name" value="PAS_3"/>
    <property type="match status" value="1"/>
</dbReference>
<dbReference type="Pfam" id="PF00563">
    <property type="entry name" value="EAL"/>
    <property type="match status" value="1"/>
</dbReference>
<dbReference type="InterPro" id="IPR000014">
    <property type="entry name" value="PAS"/>
</dbReference>
<feature type="transmembrane region" description="Helical" evidence="11">
    <location>
        <begin position="272"/>
        <end position="292"/>
    </location>
</feature>
<comment type="subcellular location">
    <subcellularLocation>
        <location evidence="2">Cell membrane</location>
        <topology evidence="2">Multi-pass membrane protein</topology>
    </subcellularLocation>
</comment>
<dbReference type="Gene3D" id="3.20.20.450">
    <property type="entry name" value="EAL domain"/>
    <property type="match status" value="1"/>
</dbReference>
<evidence type="ECO:0000256" key="10">
    <source>
        <dbReference type="SAM" id="Coils"/>
    </source>
</evidence>
<evidence type="ECO:0000256" key="1">
    <source>
        <dbReference type="ARBA" id="ARBA00001946"/>
    </source>
</evidence>
<keyword evidence="17" id="KW-1185">Reference proteome</keyword>
<evidence type="ECO:0000256" key="4">
    <source>
        <dbReference type="ARBA" id="ARBA00012528"/>
    </source>
</evidence>
<dbReference type="SMART" id="SM00052">
    <property type="entry name" value="EAL"/>
    <property type="match status" value="1"/>
</dbReference>
<keyword evidence="5" id="KW-1003">Cell membrane</keyword>
<dbReference type="InterPro" id="IPR035919">
    <property type="entry name" value="EAL_sf"/>
</dbReference>
<dbReference type="NCBIfam" id="TIGR00254">
    <property type="entry name" value="GGDEF"/>
    <property type="match status" value="1"/>
</dbReference>
<evidence type="ECO:0000256" key="5">
    <source>
        <dbReference type="ARBA" id="ARBA00022475"/>
    </source>
</evidence>
<dbReference type="SMART" id="SM00086">
    <property type="entry name" value="PAC"/>
    <property type="match status" value="2"/>
</dbReference>
<feature type="domain" description="EAL" evidence="14">
    <location>
        <begin position="729"/>
        <end position="973"/>
    </location>
</feature>
<dbReference type="FunFam" id="3.30.70.270:FF:000001">
    <property type="entry name" value="Diguanylate cyclase domain protein"/>
    <property type="match status" value="1"/>
</dbReference>
<evidence type="ECO:0000313" key="16">
    <source>
        <dbReference type="EMBL" id="QHM71605.1"/>
    </source>
</evidence>
<dbReference type="InterPro" id="IPR035965">
    <property type="entry name" value="PAS-like_dom_sf"/>
</dbReference>
<dbReference type="OrthoDB" id="9787514at2"/>
<proteinExistence type="predicted"/>
<dbReference type="InterPro" id="IPR043128">
    <property type="entry name" value="Rev_trsase/Diguanyl_cyclase"/>
</dbReference>
<dbReference type="CDD" id="cd01949">
    <property type="entry name" value="GGDEF"/>
    <property type="match status" value="1"/>
</dbReference>
<dbReference type="SMART" id="SM00267">
    <property type="entry name" value="GGDEF"/>
    <property type="match status" value="1"/>
</dbReference>
<feature type="transmembrane region" description="Helical" evidence="11">
    <location>
        <begin position="124"/>
        <end position="146"/>
    </location>
</feature>
<evidence type="ECO:0000259" key="13">
    <source>
        <dbReference type="PROSITE" id="PS50113"/>
    </source>
</evidence>
<evidence type="ECO:0000256" key="3">
    <source>
        <dbReference type="ARBA" id="ARBA00004665"/>
    </source>
</evidence>
<dbReference type="SMART" id="SM00091">
    <property type="entry name" value="PAS"/>
    <property type="match status" value="2"/>
</dbReference>
<evidence type="ECO:0000256" key="11">
    <source>
        <dbReference type="SAM" id="Phobius"/>
    </source>
</evidence>
<dbReference type="NCBIfam" id="TIGR00229">
    <property type="entry name" value="sensory_box"/>
    <property type="match status" value="1"/>
</dbReference>
<dbReference type="PROSITE" id="PS50113">
    <property type="entry name" value="PAC"/>
    <property type="match status" value="2"/>
</dbReference>
<dbReference type="Gene3D" id="2.10.70.100">
    <property type="match status" value="1"/>
</dbReference>
<feature type="transmembrane region" description="Helical" evidence="11">
    <location>
        <begin position="192"/>
        <end position="212"/>
    </location>
</feature>
<evidence type="ECO:0000259" key="12">
    <source>
        <dbReference type="PROSITE" id="PS50112"/>
    </source>
</evidence>
<evidence type="ECO:0000256" key="7">
    <source>
        <dbReference type="ARBA" id="ARBA00022989"/>
    </source>
</evidence>
<gene>
    <name evidence="16" type="primary">yegE</name>
    <name evidence="16" type="ORF">C7M51_01896</name>
</gene>
<evidence type="ECO:0000313" key="17">
    <source>
        <dbReference type="Proteomes" id="UP000464053"/>
    </source>
</evidence>
<dbReference type="PROSITE" id="PS50112">
    <property type="entry name" value="PAS"/>
    <property type="match status" value="1"/>
</dbReference>
<feature type="transmembrane region" description="Helical" evidence="11">
    <location>
        <begin position="158"/>
        <end position="180"/>
    </location>
</feature>
<dbReference type="EC" id="2.7.7.65" evidence="4"/>
<dbReference type="InterPro" id="IPR001633">
    <property type="entry name" value="EAL_dom"/>
</dbReference>
<dbReference type="SUPFAM" id="SSF141868">
    <property type="entry name" value="EAL domain-like"/>
    <property type="match status" value="1"/>
</dbReference>
<dbReference type="Proteomes" id="UP000464053">
    <property type="component" value="Chromosome"/>
</dbReference>
<feature type="domain" description="PAC" evidence="13">
    <location>
        <begin position="514"/>
        <end position="566"/>
    </location>
</feature>
<evidence type="ECO:0000256" key="6">
    <source>
        <dbReference type="ARBA" id="ARBA00022692"/>
    </source>
</evidence>
<reference evidence="16 17" key="1">
    <citation type="submission" date="2018-03" db="EMBL/GenBank/DDBJ databases">
        <title>Pantoea intestinalis SRCM103226 isolated form the mealworm.</title>
        <authorList>
            <person name="Jeong D.-Y."/>
            <person name="Kim J.W."/>
        </authorList>
    </citation>
    <scope>NUCLEOTIDE SEQUENCE [LARGE SCALE GENOMIC DNA]</scope>
    <source>
        <strain evidence="16 17">SRCM103226</strain>
    </source>
</reference>
<feature type="transmembrane region" description="Helical" evidence="11">
    <location>
        <begin position="91"/>
        <end position="112"/>
    </location>
</feature>
<dbReference type="SUPFAM" id="SSF55785">
    <property type="entry name" value="PYP-like sensor domain (PAS domain)"/>
    <property type="match status" value="2"/>
</dbReference>
<evidence type="ECO:0000256" key="8">
    <source>
        <dbReference type="ARBA" id="ARBA00023136"/>
    </source>
</evidence>
<keyword evidence="7 11" id="KW-1133">Transmembrane helix</keyword>
<keyword evidence="10" id="KW-0175">Coiled coil</keyword>
<name>A0A6P1Q178_9GAMM</name>
<dbReference type="SUPFAM" id="SSF55073">
    <property type="entry name" value="Nucleotide cyclase"/>
    <property type="match status" value="1"/>
</dbReference>
<dbReference type="InterPro" id="IPR013656">
    <property type="entry name" value="PAS_4"/>
</dbReference>
<dbReference type="Pfam" id="PF00990">
    <property type="entry name" value="GGDEF"/>
    <property type="match status" value="1"/>
</dbReference>